<dbReference type="AlphaFoldDB" id="A0A9P3PS03"/>
<feature type="region of interest" description="Disordered" evidence="1">
    <location>
        <begin position="1"/>
        <end position="48"/>
    </location>
</feature>
<dbReference type="PROSITE" id="PS50280">
    <property type="entry name" value="SET"/>
    <property type="match status" value="1"/>
</dbReference>
<evidence type="ECO:0000313" key="3">
    <source>
        <dbReference type="EMBL" id="GLB40955.1"/>
    </source>
</evidence>
<dbReference type="OrthoDB" id="1028014at2759"/>
<dbReference type="PANTHER" id="PTHR12197:SF294">
    <property type="entry name" value="POTENTIAL PROTEIN LYSINE METHYLTRANSFERASE SET6"/>
    <property type="match status" value="1"/>
</dbReference>
<evidence type="ECO:0000256" key="1">
    <source>
        <dbReference type="SAM" id="MobiDB-lite"/>
    </source>
</evidence>
<evidence type="ECO:0000313" key="4">
    <source>
        <dbReference type="Proteomes" id="UP001063166"/>
    </source>
</evidence>
<dbReference type="CDD" id="cd20071">
    <property type="entry name" value="SET_SMYD"/>
    <property type="match status" value="1"/>
</dbReference>
<organism evidence="3 4">
    <name type="scientific">Lyophyllum shimeji</name>
    <name type="common">Hon-shimeji</name>
    <name type="synonym">Tricholoma shimeji</name>
    <dbReference type="NCBI Taxonomy" id="47721"/>
    <lineage>
        <taxon>Eukaryota</taxon>
        <taxon>Fungi</taxon>
        <taxon>Dikarya</taxon>
        <taxon>Basidiomycota</taxon>
        <taxon>Agaricomycotina</taxon>
        <taxon>Agaricomycetes</taxon>
        <taxon>Agaricomycetidae</taxon>
        <taxon>Agaricales</taxon>
        <taxon>Tricholomatineae</taxon>
        <taxon>Lyophyllaceae</taxon>
        <taxon>Lyophyllum</taxon>
    </lineage>
</organism>
<accession>A0A9P3PS03</accession>
<proteinExistence type="predicted"/>
<dbReference type="PANTHER" id="PTHR12197">
    <property type="entry name" value="HISTONE-LYSINE N-METHYLTRANSFERASE SMYD"/>
    <property type="match status" value="1"/>
</dbReference>
<name>A0A9P3PS03_LYOSH</name>
<sequence>MADARRTQPSSSRNFEKKFAGTVSPTLLNRGGTHGTSDTSKKPPGCGSAQRIAGMRGAVEQNTEGLMGLMYAAIDKLARSMKPPKGPHTPHFVETMRPADITPEVHALAWRAAEKQYAHRGSTTVYLDELELDTARFIITAMVRRYFEDKNPPGVTHGPGGLSWPALLELQNNEVLHIRSRPYMLDSHLRIYGFLRKALTSTVLQPYVETSETVRAILARDQGNVFGLWDMATTGDSEMLGWSMYLSGSYFNHDCSPNVRKERVKQALCFRTTRDVEAGEELCINYIDVTDPVATRRKELSRNWYFECACKRCHEELGIEPVVDTPPPNGHLAGEAEVLS</sequence>
<dbReference type="Proteomes" id="UP001063166">
    <property type="component" value="Unassembled WGS sequence"/>
</dbReference>
<keyword evidence="4" id="KW-1185">Reference proteome</keyword>
<dbReference type="EMBL" id="BRPK01000009">
    <property type="protein sequence ID" value="GLB40955.1"/>
    <property type="molecule type" value="Genomic_DNA"/>
</dbReference>
<dbReference type="InterPro" id="IPR046341">
    <property type="entry name" value="SET_dom_sf"/>
</dbReference>
<evidence type="ECO:0000259" key="2">
    <source>
        <dbReference type="PROSITE" id="PS50280"/>
    </source>
</evidence>
<feature type="domain" description="SET" evidence="2">
    <location>
        <begin position="174"/>
        <end position="287"/>
    </location>
</feature>
<dbReference type="InterPro" id="IPR050869">
    <property type="entry name" value="H3K4_H4K5_MeTrfase"/>
</dbReference>
<dbReference type="Pfam" id="PF00856">
    <property type="entry name" value="SET"/>
    <property type="match status" value="1"/>
</dbReference>
<reference evidence="3" key="1">
    <citation type="submission" date="2022-07" db="EMBL/GenBank/DDBJ databases">
        <title>The genome of Lyophyllum shimeji provides insight into the initial evolution of ectomycorrhizal fungal genome.</title>
        <authorList>
            <person name="Kobayashi Y."/>
            <person name="Shibata T."/>
            <person name="Hirakawa H."/>
            <person name="Shigenobu S."/>
            <person name="Nishiyama T."/>
            <person name="Yamada A."/>
            <person name="Hasebe M."/>
            <person name="Kawaguchi M."/>
        </authorList>
    </citation>
    <scope>NUCLEOTIDE SEQUENCE</scope>
    <source>
        <strain evidence="3">AT787</strain>
    </source>
</reference>
<dbReference type="Gene3D" id="2.170.270.10">
    <property type="entry name" value="SET domain"/>
    <property type="match status" value="1"/>
</dbReference>
<dbReference type="GO" id="GO:0005634">
    <property type="term" value="C:nucleus"/>
    <property type="evidence" value="ECO:0007669"/>
    <property type="project" value="TreeGrafter"/>
</dbReference>
<protein>
    <submittedName>
        <fullName evidence="3">SET (Su(Var)3-9, Enhancer-of-zeste, Trithorax) domain containing protein</fullName>
    </submittedName>
</protein>
<dbReference type="SUPFAM" id="SSF82199">
    <property type="entry name" value="SET domain"/>
    <property type="match status" value="1"/>
</dbReference>
<dbReference type="InterPro" id="IPR001214">
    <property type="entry name" value="SET_dom"/>
</dbReference>
<comment type="caution">
    <text evidence="3">The sequence shown here is derived from an EMBL/GenBank/DDBJ whole genome shotgun (WGS) entry which is preliminary data.</text>
</comment>
<gene>
    <name evidence="3" type="primary">SET6</name>
    <name evidence="3" type="ORF">LshimejAT787_0901700</name>
</gene>